<dbReference type="PANTHER" id="PTHR24320:SF282">
    <property type="entry name" value="WW DOMAIN-CONTAINING OXIDOREDUCTASE"/>
    <property type="match status" value="1"/>
</dbReference>
<dbReference type="Gene3D" id="3.40.50.720">
    <property type="entry name" value="NAD(P)-binding Rossmann-like Domain"/>
    <property type="match status" value="1"/>
</dbReference>
<dbReference type="Proteomes" id="UP000001294">
    <property type="component" value="Unassembled WGS sequence"/>
</dbReference>
<dbReference type="PANTHER" id="PTHR24320">
    <property type="entry name" value="RETINOL DEHYDROGENASE"/>
    <property type="match status" value="1"/>
</dbReference>
<evidence type="ECO:0000256" key="2">
    <source>
        <dbReference type="ARBA" id="ARBA00022857"/>
    </source>
</evidence>
<dbReference type="HOGENOM" id="CLU_010194_44_6_1"/>
<dbReference type="VEuPathDB" id="FungiDB:PMAA_093280"/>
<protein>
    <submittedName>
        <fullName evidence="4">Short-chain dehydrogenase/reductase family protein, putative</fullName>
    </submittedName>
</protein>
<organism evidence="4 5">
    <name type="scientific">Talaromyces marneffei (strain ATCC 18224 / CBS 334.59 / QM 7333)</name>
    <name type="common">Penicillium marneffei</name>
    <dbReference type="NCBI Taxonomy" id="441960"/>
    <lineage>
        <taxon>Eukaryota</taxon>
        <taxon>Fungi</taxon>
        <taxon>Dikarya</taxon>
        <taxon>Ascomycota</taxon>
        <taxon>Pezizomycotina</taxon>
        <taxon>Eurotiomycetes</taxon>
        <taxon>Eurotiomycetidae</taxon>
        <taxon>Eurotiales</taxon>
        <taxon>Trichocomaceae</taxon>
        <taxon>Talaromyces</taxon>
        <taxon>Talaromyces sect. Talaromyces</taxon>
    </lineage>
</organism>
<dbReference type="SUPFAM" id="SSF51735">
    <property type="entry name" value="NAD(P)-binding Rossmann-fold domains"/>
    <property type="match status" value="1"/>
</dbReference>
<comment type="similarity">
    <text evidence="1">Belongs to the short-chain dehydrogenases/reductases (SDR) family.</text>
</comment>
<evidence type="ECO:0000313" key="5">
    <source>
        <dbReference type="Proteomes" id="UP000001294"/>
    </source>
</evidence>
<dbReference type="EMBL" id="DS995902">
    <property type="protein sequence ID" value="EEA22709.1"/>
    <property type="molecule type" value="Genomic_DNA"/>
</dbReference>
<dbReference type="InterPro" id="IPR036291">
    <property type="entry name" value="NAD(P)-bd_dom_sf"/>
</dbReference>
<dbReference type="PhylomeDB" id="B6QH64"/>
<dbReference type="GO" id="GO:0016491">
    <property type="term" value="F:oxidoreductase activity"/>
    <property type="evidence" value="ECO:0007669"/>
    <property type="project" value="UniProtKB-KW"/>
</dbReference>
<dbReference type="Pfam" id="PF00106">
    <property type="entry name" value="adh_short"/>
    <property type="match status" value="1"/>
</dbReference>
<keyword evidence="3" id="KW-0560">Oxidoreductase</keyword>
<reference evidence="5" key="1">
    <citation type="journal article" date="2015" name="Genome Announc.">
        <title>Genome sequence of the AIDS-associated pathogen Penicillium marneffei (ATCC18224) and its near taxonomic relative Talaromyces stipitatus (ATCC10500).</title>
        <authorList>
            <person name="Nierman W.C."/>
            <person name="Fedorova-Abrams N.D."/>
            <person name="Andrianopoulos A."/>
        </authorList>
    </citation>
    <scope>NUCLEOTIDE SEQUENCE [LARGE SCALE GENOMIC DNA]</scope>
    <source>
        <strain evidence="5">ATCC 18224 / CBS 334.59 / QM 7333</strain>
    </source>
</reference>
<sequence>MASSSAPRSTLSQDIGAALGLTAHGLRNPAELWTAVGPTMNELTWGLIGHSFDPSSDIPDLPGKVIFVTGGTFPSNPPKEGESMDVFVDGWVIANTGLGKETVLQLARHNPARIYLAARNEQKAENAIRSIRQELSATGAGTANEVDIQFIQLDLTSFSSIRQAAETFLQKNTRLDILVLNAGVMAEPAITTPQGHEIQFGTNHIGHFLLTELLLPTLLKTASPSPGETSSTAPDVRIVVLTSLASSYTPYHPDYMQLISSPERLLELTTWQRYAISKAANILFATELARRYPSITSVSVHPGLVASDLYNGTQATNAIAGSMLPSLKLLFRSVRSGTLNQLWAAAGARKDELVNGAYYTPVGHRNKRNRFVVDTALAKRLWEWTEKEVERF</sequence>
<dbReference type="AlphaFoldDB" id="B6QH64"/>
<name>B6QH64_TALMQ</name>
<evidence type="ECO:0000256" key="3">
    <source>
        <dbReference type="ARBA" id="ARBA00023002"/>
    </source>
</evidence>
<keyword evidence="5" id="KW-1185">Reference proteome</keyword>
<keyword evidence="2" id="KW-0521">NADP</keyword>
<gene>
    <name evidence="4" type="ORF">PMAA_093280</name>
</gene>
<evidence type="ECO:0000313" key="4">
    <source>
        <dbReference type="EMBL" id="EEA22709.1"/>
    </source>
</evidence>
<proteinExistence type="inferred from homology"/>
<dbReference type="InterPro" id="IPR002347">
    <property type="entry name" value="SDR_fam"/>
</dbReference>
<accession>B6QH64</accession>
<dbReference type="OrthoDB" id="191139at2759"/>
<evidence type="ECO:0000256" key="1">
    <source>
        <dbReference type="ARBA" id="ARBA00006484"/>
    </source>
</evidence>